<keyword evidence="1" id="KW-0472">Membrane</keyword>
<evidence type="ECO:0000313" key="3">
    <source>
        <dbReference type="Proteomes" id="UP000663879"/>
    </source>
</evidence>
<keyword evidence="3" id="KW-1185">Reference proteome</keyword>
<keyword evidence="1" id="KW-1133">Transmembrane helix</keyword>
<evidence type="ECO:0000313" key="2">
    <source>
        <dbReference type="EMBL" id="CAF0946906.1"/>
    </source>
</evidence>
<dbReference type="Proteomes" id="UP000663879">
    <property type="component" value="Unassembled WGS sequence"/>
</dbReference>
<protein>
    <submittedName>
        <fullName evidence="2">Uncharacterized protein</fullName>
    </submittedName>
</protein>
<dbReference type="AlphaFoldDB" id="A0A814CY36"/>
<evidence type="ECO:0000256" key="1">
    <source>
        <dbReference type="SAM" id="Phobius"/>
    </source>
</evidence>
<organism evidence="2 3">
    <name type="scientific">Brachionus calyciflorus</name>
    <dbReference type="NCBI Taxonomy" id="104777"/>
    <lineage>
        <taxon>Eukaryota</taxon>
        <taxon>Metazoa</taxon>
        <taxon>Spiralia</taxon>
        <taxon>Gnathifera</taxon>
        <taxon>Rotifera</taxon>
        <taxon>Eurotatoria</taxon>
        <taxon>Monogononta</taxon>
        <taxon>Pseudotrocha</taxon>
        <taxon>Ploima</taxon>
        <taxon>Brachionidae</taxon>
        <taxon>Brachionus</taxon>
    </lineage>
</organism>
<keyword evidence="1" id="KW-0812">Transmembrane</keyword>
<dbReference type="EMBL" id="CAJNOC010002694">
    <property type="protein sequence ID" value="CAF0946906.1"/>
    <property type="molecule type" value="Genomic_DNA"/>
</dbReference>
<reference evidence="2" key="1">
    <citation type="submission" date="2021-02" db="EMBL/GenBank/DDBJ databases">
        <authorList>
            <person name="Nowell W R."/>
        </authorList>
    </citation>
    <scope>NUCLEOTIDE SEQUENCE</scope>
    <source>
        <strain evidence="2">Ploen Becks lab</strain>
    </source>
</reference>
<gene>
    <name evidence="2" type="ORF">OXX778_LOCUS13734</name>
</gene>
<sequence length="174" mass="20856">MSEKSLFYDSESIDIYSDGYLNETIRNYFPLYQDENFLNKNLSYLYLNDYSMGQVEPNDFSLNQLRTPLFYILFIVFIYIVLVTVVFLSALYSTRKKSSMYDLEDEADVYFCYTNSQRNESDKMETVLLFEESSSDDDEEEKRELSLFSNFQKYLRSFKPYKPIELESIYEHTI</sequence>
<name>A0A814CY36_9BILA</name>
<proteinExistence type="predicted"/>
<feature type="transmembrane region" description="Helical" evidence="1">
    <location>
        <begin position="69"/>
        <end position="92"/>
    </location>
</feature>
<accession>A0A814CY36</accession>
<comment type="caution">
    <text evidence="2">The sequence shown here is derived from an EMBL/GenBank/DDBJ whole genome shotgun (WGS) entry which is preliminary data.</text>
</comment>